<dbReference type="OrthoDB" id="5404323at2759"/>
<gene>
    <name evidence="2" type="ORF">OIDMADRAFT_139197</name>
</gene>
<organism evidence="2 3">
    <name type="scientific">Oidiodendron maius (strain Zn)</name>
    <dbReference type="NCBI Taxonomy" id="913774"/>
    <lineage>
        <taxon>Eukaryota</taxon>
        <taxon>Fungi</taxon>
        <taxon>Dikarya</taxon>
        <taxon>Ascomycota</taxon>
        <taxon>Pezizomycotina</taxon>
        <taxon>Leotiomycetes</taxon>
        <taxon>Leotiomycetes incertae sedis</taxon>
        <taxon>Myxotrichaceae</taxon>
        <taxon>Oidiodendron</taxon>
    </lineage>
</organism>
<accession>A0A0C3C1I4</accession>
<evidence type="ECO:0000313" key="2">
    <source>
        <dbReference type="EMBL" id="KIM92683.1"/>
    </source>
</evidence>
<dbReference type="AlphaFoldDB" id="A0A0C3C1I4"/>
<feature type="compositionally biased region" description="Pro residues" evidence="1">
    <location>
        <begin position="1"/>
        <end position="10"/>
    </location>
</feature>
<dbReference type="InParanoid" id="A0A0C3C1I4"/>
<dbReference type="EMBL" id="KN832909">
    <property type="protein sequence ID" value="KIM92683.1"/>
    <property type="molecule type" value="Genomic_DNA"/>
</dbReference>
<feature type="region of interest" description="Disordered" evidence="1">
    <location>
        <begin position="1"/>
        <end position="34"/>
    </location>
</feature>
<dbReference type="STRING" id="913774.A0A0C3C1I4"/>
<evidence type="ECO:0000313" key="3">
    <source>
        <dbReference type="Proteomes" id="UP000054321"/>
    </source>
</evidence>
<evidence type="ECO:0000256" key="1">
    <source>
        <dbReference type="SAM" id="MobiDB-lite"/>
    </source>
</evidence>
<proteinExistence type="predicted"/>
<name>A0A0C3C1I4_OIDMZ</name>
<dbReference type="Proteomes" id="UP000054321">
    <property type="component" value="Unassembled WGS sequence"/>
</dbReference>
<keyword evidence="3" id="KW-1185">Reference proteome</keyword>
<dbReference type="HOGENOM" id="CLU_984073_0_0_1"/>
<sequence>MTTSLPPLPRPASTYEKPSPILHRPAVRPRPVSDLPLRTTEPVIRSQKQYSETMIENDISVASSAANEVSSARVEPRRGLRTSTTFQLAHPAPTLTQKQRLIHIRPRLLLQLQRLSPGSRPEPTIDVLPSAVAFPRLVRKLPRMLRGKAVLGMNDVLLVRSEEYDRPDNATMGSADSGEESLSNREILAVICQMPKDAGSPQGKTEIVLRDGSVWVAMPLPNGLYEFVTVDENGNRTIARWVKRSTRR</sequence>
<reference evidence="3" key="2">
    <citation type="submission" date="2015-01" db="EMBL/GenBank/DDBJ databases">
        <title>Evolutionary Origins and Diversification of the Mycorrhizal Mutualists.</title>
        <authorList>
            <consortium name="DOE Joint Genome Institute"/>
            <consortium name="Mycorrhizal Genomics Consortium"/>
            <person name="Kohler A."/>
            <person name="Kuo A."/>
            <person name="Nagy L.G."/>
            <person name="Floudas D."/>
            <person name="Copeland A."/>
            <person name="Barry K.W."/>
            <person name="Cichocki N."/>
            <person name="Veneault-Fourrey C."/>
            <person name="LaButti K."/>
            <person name="Lindquist E.A."/>
            <person name="Lipzen A."/>
            <person name="Lundell T."/>
            <person name="Morin E."/>
            <person name="Murat C."/>
            <person name="Riley R."/>
            <person name="Ohm R."/>
            <person name="Sun H."/>
            <person name="Tunlid A."/>
            <person name="Henrissat B."/>
            <person name="Grigoriev I.V."/>
            <person name="Hibbett D.S."/>
            <person name="Martin F."/>
        </authorList>
    </citation>
    <scope>NUCLEOTIDE SEQUENCE [LARGE SCALE GENOMIC DNA]</scope>
    <source>
        <strain evidence="3">Zn</strain>
    </source>
</reference>
<protein>
    <submittedName>
        <fullName evidence="2">Uncharacterized protein</fullName>
    </submittedName>
</protein>
<feature type="non-terminal residue" evidence="2">
    <location>
        <position position="248"/>
    </location>
</feature>
<reference evidence="2 3" key="1">
    <citation type="submission" date="2014-04" db="EMBL/GenBank/DDBJ databases">
        <authorList>
            <consortium name="DOE Joint Genome Institute"/>
            <person name="Kuo A."/>
            <person name="Martino E."/>
            <person name="Perotto S."/>
            <person name="Kohler A."/>
            <person name="Nagy L.G."/>
            <person name="Floudas D."/>
            <person name="Copeland A."/>
            <person name="Barry K.W."/>
            <person name="Cichocki N."/>
            <person name="Veneault-Fourrey C."/>
            <person name="LaButti K."/>
            <person name="Lindquist E.A."/>
            <person name="Lipzen A."/>
            <person name="Lundell T."/>
            <person name="Morin E."/>
            <person name="Murat C."/>
            <person name="Sun H."/>
            <person name="Tunlid A."/>
            <person name="Henrissat B."/>
            <person name="Grigoriev I.V."/>
            <person name="Hibbett D.S."/>
            <person name="Martin F."/>
            <person name="Nordberg H.P."/>
            <person name="Cantor M.N."/>
            <person name="Hua S.X."/>
        </authorList>
    </citation>
    <scope>NUCLEOTIDE SEQUENCE [LARGE SCALE GENOMIC DNA]</scope>
    <source>
        <strain evidence="2 3">Zn</strain>
    </source>
</reference>